<dbReference type="SUPFAM" id="SSF51679">
    <property type="entry name" value="Bacterial luciferase-like"/>
    <property type="match status" value="1"/>
</dbReference>
<dbReference type="Proteomes" id="UP000283832">
    <property type="component" value="Unassembled WGS sequence"/>
</dbReference>
<keyword evidence="4" id="KW-1185">Reference proteome</keyword>
<dbReference type="PANTHER" id="PTHR43244">
    <property type="match status" value="1"/>
</dbReference>
<proteinExistence type="predicted"/>
<dbReference type="OrthoDB" id="180193at2"/>
<dbReference type="EC" id="1.-.-.-" evidence="3"/>
<dbReference type="InterPro" id="IPR019945">
    <property type="entry name" value="F420_G6P_DH-rel"/>
</dbReference>
<dbReference type="GO" id="GO:0016705">
    <property type="term" value="F:oxidoreductase activity, acting on paired donors, with incorporation or reduction of molecular oxygen"/>
    <property type="evidence" value="ECO:0007669"/>
    <property type="project" value="InterPro"/>
</dbReference>
<organism evidence="3 4">
    <name type="scientific">Micromonospora radicis</name>
    <dbReference type="NCBI Taxonomy" id="1894971"/>
    <lineage>
        <taxon>Bacteria</taxon>
        <taxon>Bacillati</taxon>
        <taxon>Actinomycetota</taxon>
        <taxon>Actinomycetes</taxon>
        <taxon>Micromonosporales</taxon>
        <taxon>Micromonosporaceae</taxon>
        <taxon>Micromonospora</taxon>
    </lineage>
</organism>
<dbReference type="AlphaFoldDB" id="A0A418MSL5"/>
<dbReference type="CDD" id="cd01097">
    <property type="entry name" value="Tetrahydromethanopterin_reductase"/>
    <property type="match status" value="1"/>
</dbReference>
<dbReference type="RefSeq" id="WP_119577921.1">
    <property type="nucleotide sequence ID" value="NZ_QXEC01000016.1"/>
</dbReference>
<accession>A0A418MSL5</accession>
<dbReference type="Gene3D" id="3.20.20.30">
    <property type="entry name" value="Luciferase-like domain"/>
    <property type="match status" value="1"/>
</dbReference>
<evidence type="ECO:0000259" key="2">
    <source>
        <dbReference type="Pfam" id="PF00296"/>
    </source>
</evidence>
<feature type="domain" description="Luciferase-like" evidence="2">
    <location>
        <begin position="9"/>
        <end position="292"/>
    </location>
</feature>
<dbReference type="NCBIfam" id="TIGR03885">
    <property type="entry name" value="flavin_revert"/>
    <property type="match status" value="1"/>
</dbReference>
<dbReference type="InterPro" id="IPR050564">
    <property type="entry name" value="F420-G6PD/mer"/>
</dbReference>
<sequence length="318" mass="34736">MPAYGFHASHEQFRPSELLRLAVAAEQAGFDRAMCSDHFAPFGPEQGESGFAWSWLGAALARTDLPFGVVNAPGQRYHPALVAQAAATLAEMFPGRFWLAVGSGQALNEHVTGERWPSKPERNTRLRECVEVIRALFAGECVSHRGLVTVDRAVLWTRPVEPPPVYAAAVTPATAGWAASWADGLITVNQPVPKVREVIEAYRGAGGGGPVLLQVHVSWAADEPAALRQAHEQWRTAILGSDAGWDLALPDDLAVATAHVRPEDMREHVLISSDPGRHAQWLHEYAELGVDECYLHQVGRDQDAFLDTFSTHVLPELR</sequence>
<evidence type="ECO:0000256" key="1">
    <source>
        <dbReference type="ARBA" id="ARBA00023002"/>
    </source>
</evidence>
<dbReference type="EMBL" id="QXEC01000016">
    <property type="protein sequence ID" value="RIV37066.1"/>
    <property type="molecule type" value="Genomic_DNA"/>
</dbReference>
<evidence type="ECO:0000313" key="3">
    <source>
        <dbReference type="EMBL" id="RIV37066.1"/>
    </source>
</evidence>
<dbReference type="InterPro" id="IPR036661">
    <property type="entry name" value="Luciferase-like_sf"/>
</dbReference>
<dbReference type="NCBIfam" id="TIGR03557">
    <property type="entry name" value="F420_G6P_family"/>
    <property type="match status" value="1"/>
</dbReference>
<dbReference type="PANTHER" id="PTHR43244:SF1">
    <property type="entry name" value="5,10-METHYLENETETRAHYDROMETHANOPTERIN REDUCTASE"/>
    <property type="match status" value="1"/>
</dbReference>
<protein>
    <submittedName>
        <fullName evidence="3">TIGR03557 family F420-dependent LLM class oxidoreductase</fullName>
        <ecNumber evidence="3">1.-.-.-</ecNumber>
    </submittedName>
</protein>
<reference evidence="3 4" key="1">
    <citation type="submission" date="2018-08" db="EMBL/GenBank/DDBJ databases">
        <title>Jishengella sp. nov., isolated from a root of Azadirachta indica A. Juss. var. siamensis Valenton.</title>
        <authorList>
            <person name="Kuncharoen N."/>
            <person name="Tanasupawat S."/>
            <person name="Kudo T."/>
            <person name="Ohkuma M."/>
        </authorList>
    </citation>
    <scope>NUCLEOTIDE SEQUENCE [LARGE SCALE GENOMIC DNA]</scope>
    <source>
        <strain evidence="3 4">AZ1-13</strain>
    </source>
</reference>
<gene>
    <name evidence="3" type="ORF">D2L64_17610</name>
</gene>
<comment type="caution">
    <text evidence="3">The sequence shown here is derived from an EMBL/GenBank/DDBJ whole genome shotgun (WGS) entry which is preliminary data.</text>
</comment>
<dbReference type="Pfam" id="PF00296">
    <property type="entry name" value="Bac_luciferase"/>
    <property type="match status" value="1"/>
</dbReference>
<keyword evidence="1 3" id="KW-0560">Oxidoreductase</keyword>
<dbReference type="InterPro" id="IPR011251">
    <property type="entry name" value="Luciferase-like_dom"/>
</dbReference>
<name>A0A418MSL5_9ACTN</name>
<evidence type="ECO:0000313" key="4">
    <source>
        <dbReference type="Proteomes" id="UP000283832"/>
    </source>
</evidence>
<dbReference type="InterPro" id="IPR023907">
    <property type="entry name" value="Non-F420_Flavin_OxRdtase"/>
</dbReference>